<evidence type="ECO:0000313" key="3">
    <source>
        <dbReference type="EMBL" id="KAF9578268.1"/>
    </source>
</evidence>
<dbReference type="Proteomes" id="UP000780801">
    <property type="component" value="Unassembled WGS sequence"/>
</dbReference>
<dbReference type="EMBL" id="JAABOA010003837">
    <property type="protein sequence ID" value="KAF9578268.1"/>
    <property type="molecule type" value="Genomic_DNA"/>
</dbReference>
<protein>
    <recommendedName>
        <fullName evidence="1">Phosphatidylglycerol/phosphatidylinositol transfer protein</fullName>
    </recommendedName>
</protein>
<accession>A0A9P6FMA1</accession>
<name>A0A9P6FMA1_9FUNG</name>
<dbReference type="SUPFAM" id="SSF81296">
    <property type="entry name" value="E set domains"/>
    <property type="match status" value="1"/>
</dbReference>
<comment type="caution">
    <text evidence="3">The sequence shown here is derived from an EMBL/GenBank/DDBJ whole genome shotgun (WGS) entry which is preliminary data.</text>
</comment>
<evidence type="ECO:0000256" key="1">
    <source>
        <dbReference type="ARBA" id="ARBA00016056"/>
    </source>
</evidence>
<dbReference type="OrthoDB" id="6409159at2759"/>
<feature type="domain" description="MD-2-related lipid-recognition" evidence="2">
    <location>
        <begin position="2"/>
        <end position="70"/>
    </location>
</feature>
<sequence length="73" mass="8205">AGLIKIIQKRFDFCEEAAKVGKSCPLRAGEQTFQYTVDLPKETPIGKFTARVEAFTVDNKNITCLQAQIIFRP</sequence>
<dbReference type="AlphaFoldDB" id="A0A9P6FMA1"/>
<feature type="non-terminal residue" evidence="3">
    <location>
        <position position="73"/>
    </location>
</feature>
<dbReference type="InterPro" id="IPR003172">
    <property type="entry name" value="ML_dom"/>
</dbReference>
<dbReference type="InterPro" id="IPR014756">
    <property type="entry name" value="Ig_E-set"/>
</dbReference>
<reference evidence="3" key="1">
    <citation type="journal article" date="2020" name="Fungal Divers.">
        <title>Resolving the Mortierellaceae phylogeny through synthesis of multi-gene phylogenetics and phylogenomics.</title>
        <authorList>
            <person name="Vandepol N."/>
            <person name="Liber J."/>
            <person name="Desiro A."/>
            <person name="Na H."/>
            <person name="Kennedy M."/>
            <person name="Barry K."/>
            <person name="Grigoriev I.V."/>
            <person name="Miller A.N."/>
            <person name="O'Donnell K."/>
            <person name="Stajich J.E."/>
            <person name="Bonito G."/>
        </authorList>
    </citation>
    <scope>NUCLEOTIDE SEQUENCE</scope>
    <source>
        <strain evidence="3">KOD1015</strain>
    </source>
</reference>
<dbReference type="Pfam" id="PF02221">
    <property type="entry name" value="E1_DerP2_DerF2"/>
    <property type="match status" value="1"/>
</dbReference>
<dbReference type="Gene3D" id="2.60.40.770">
    <property type="match status" value="1"/>
</dbReference>
<gene>
    <name evidence="3" type="primary">NPC2</name>
    <name evidence="3" type="ORF">BGW38_006027</name>
</gene>
<evidence type="ECO:0000259" key="2">
    <source>
        <dbReference type="Pfam" id="PF02221"/>
    </source>
</evidence>
<proteinExistence type="predicted"/>
<keyword evidence="4" id="KW-1185">Reference proteome</keyword>
<evidence type="ECO:0000313" key="4">
    <source>
        <dbReference type="Proteomes" id="UP000780801"/>
    </source>
</evidence>
<organism evidence="3 4">
    <name type="scientific">Lunasporangiospora selenospora</name>
    <dbReference type="NCBI Taxonomy" id="979761"/>
    <lineage>
        <taxon>Eukaryota</taxon>
        <taxon>Fungi</taxon>
        <taxon>Fungi incertae sedis</taxon>
        <taxon>Mucoromycota</taxon>
        <taxon>Mortierellomycotina</taxon>
        <taxon>Mortierellomycetes</taxon>
        <taxon>Mortierellales</taxon>
        <taxon>Mortierellaceae</taxon>
        <taxon>Lunasporangiospora</taxon>
    </lineage>
</organism>